<name>A0A1W1Y510_9MICO</name>
<dbReference type="EMBL" id="FWXN01000001">
    <property type="protein sequence ID" value="SMC31224.1"/>
    <property type="molecule type" value="Genomic_DNA"/>
</dbReference>
<evidence type="ECO:0000313" key="1">
    <source>
        <dbReference type="EMBL" id="SMC31224.1"/>
    </source>
</evidence>
<dbReference type="Proteomes" id="UP000192634">
    <property type="component" value="Unassembled WGS sequence"/>
</dbReference>
<accession>A0A1W1Y510</accession>
<reference evidence="1 2" key="1">
    <citation type="submission" date="2017-04" db="EMBL/GenBank/DDBJ databases">
        <authorList>
            <person name="Afonso C.L."/>
            <person name="Miller P.J."/>
            <person name="Scott M.A."/>
            <person name="Spackman E."/>
            <person name="Goraichik I."/>
            <person name="Dimitrov K.M."/>
            <person name="Suarez D.L."/>
            <person name="Swayne D.E."/>
        </authorList>
    </citation>
    <scope>NUCLEOTIDE SEQUENCE [LARGE SCALE GENOMIC DNA]</scope>
    <source>
        <strain evidence="1 2">CGMCC 1.12511</strain>
    </source>
</reference>
<organism evidence="1 2">
    <name type="scientific">Janibacter indicus</name>
    <dbReference type="NCBI Taxonomy" id="857417"/>
    <lineage>
        <taxon>Bacteria</taxon>
        <taxon>Bacillati</taxon>
        <taxon>Actinomycetota</taxon>
        <taxon>Actinomycetes</taxon>
        <taxon>Micrococcales</taxon>
        <taxon>Intrasporangiaceae</taxon>
        <taxon>Janibacter</taxon>
    </lineage>
</organism>
<sequence>MGLVKKITIMLASATMAFSLAGLLGFRAASYDWAGVTEPSWDWALPEAGTASDLD</sequence>
<evidence type="ECO:0000313" key="2">
    <source>
        <dbReference type="Proteomes" id="UP000192634"/>
    </source>
</evidence>
<protein>
    <submittedName>
        <fullName evidence="1">Uncharacterized protein</fullName>
    </submittedName>
</protein>
<proteinExistence type="predicted"/>
<gene>
    <name evidence="1" type="ORF">SAMN06296429_10125</name>
</gene>
<dbReference type="AlphaFoldDB" id="A0A1W1Y510"/>